<dbReference type="EMBL" id="KV417268">
    <property type="protein sequence ID" value="KZP00967.1"/>
    <property type="molecule type" value="Genomic_DNA"/>
</dbReference>
<evidence type="ECO:0000256" key="1">
    <source>
        <dbReference type="SAM" id="MobiDB-lite"/>
    </source>
</evidence>
<evidence type="ECO:0000313" key="2">
    <source>
        <dbReference type="EMBL" id="KZP00967.1"/>
    </source>
</evidence>
<dbReference type="AlphaFoldDB" id="A0A167RJ50"/>
<sequence length="88" mass="9684">MPVRAWARFPSSGTRGAQRRISHRSATRTARDVTTVICSFFLLSCLERHLLSTTTLARYILGVHDRPGVLSASSRLLPGRPSPPANRA</sequence>
<feature type="region of interest" description="Disordered" evidence="1">
    <location>
        <begin position="1"/>
        <end position="27"/>
    </location>
</feature>
<reference evidence="2 3" key="1">
    <citation type="journal article" date="2016" name="Mol. Biol. Evol.">
        <title>Comparative Genomics of Early-Diverging Mushroom-Forming Fungi Provides Insights into the Origins of Lignocellulose Decay Capabilities.</title>
        <authorList>
            <person name="Nagy L.G."/>
            <person name="Riley R."/>
            <person name="Tritt A."/>
            <person name="Adam C."/>
            <person name="Daum C."/>
            <person name="Floudas D."/>
            <person name="Sun H."/>
            <person name="Yadav J.S."/>
            <person name="Pangilinan J."/>
            <person name="Larsson K.H."/>
            <person name="Matsuura K."/>
            <person name="Barry K."/>
            <person name="Labutti K."/>
            <person name="Kuo R."/>
            <person name="Ohm R.A."/>
            <person name="Bhattacharya S.S."/>
            <person name="Shirouzu T."/>
            <person name="Yoshinaga Y."/>
            <person name="Martin F.M."/>
            <person name="Grigoriev I.V."/>
            <person name="Hibbett D.S."/>
        </authorList>
    </citation>
    <scope>NUCLEOTIDE SEQUENCE [LARGE SCALE GENOMIC DNA]</scope>
    <source>
        <strain evidence="2 3">TUFC12733</strain>
    </source>
</reference>
<accession>A0A167RJ50</accession>
<gene>
    <name evidence="2" type="ORF">CALVIDRAFT_219353</name>
</gene>
<evidence type="ECO:0000313" key="3">
    <source>
        <dbReference type="Proteomes" id="UP000076738"/>
    </source>
</evidence>
<organism evidence="2 3">
    <name type="scientific">Calocera viscosa (strain TUFC12733)</name>
    <dbReference type="NCBI Taxonomy" id="1330018"/>
    <lineage>
        <taxon>Eukaryota</taxon>
        <taxon>Fungi</taxon>
        <taxon>Dikarya</taxon>
        <taxon>Basidiomycota</taxon>
        <taxon>Agaricomycotina</taxon>
        <taxon>Dacrymycetes</taxon>
        <taxon>Dacrymycetales</taxon>
        <taxon>Dacrymycetaceae</taxon>
        <taxon>Calocera</taxon>
    </lineage>
</organism>
<feature type="compositionally biased region" description="Basic residues" evidence="1">
    <location>
        <begin position="17"/>
        <end position="26"/>
    </location>
</feature>
<name>A0A167RJ50_CALVF</name>
<dbReference type="Proteomes" id="UP000076738">
    <property type="component" value="Unassembled WGS sequence"/>
</dbReference>
<protein>
    <submittedName>
        <fullName evidence="2">Uncharacterized protein</fullName>
    </submittedName>
</protein>
<proteinExistence type="predicted"/>
<keyword evidence="3" id="KW-1185">Reference proteome</keyword>